<accession>A0A7X2TDW1</accession>
<keyword evidence="2" id="KW-0378">Hydrolase</keyword>
<dbReference type="Gene3D" id="3.30.420.10">
    <property type="entry name" value="Ribonuclease H-like superfamily/Ribonuclease H"/>
    <property type="match status" value="1"/>
</dbReference>
<dbReference type="AlphaFoldDB" id="A0A7X2TDW1"/>
<dbReference type="InterPro" id="IPR036397">
    <property type="entry name" value="RNaseH_sf"/>
</dbReference>
<gene>
    <name evidence="2" type="ORF">FYJ39_15940</name>
</gene>
<dbReference type="CDD" id="cd06127">
    <property type="entry name" value="DEDDh"/>
    <property type="match status" value="1"/>
</dbReference>
<keyword evidence="2" id="KW-0269">Exonuclease</keyword>
<comment type="caution">
    <text evidence="2">The sequence shown here is derived from an EMBL/GenBank/DDBJ whole genome shotgun (WGS) entry which is preliminary data.</text>
</comment>
<evidence type="ECO:0000313" key="2">
    <source>
        <dbReference type="EMBL" id="MSS38005.1"/>
    </source>
</evidence>
<dbReference type="RefSeq" id="WP_154473448.1">
    <property type="nucleotide sequence ID" value="NZ_VUMD01000017.1"/>
</dbReference>
<keyword evidence="3" id="KW-1185">Reference proteome</keyword>
<protein>
    <submittedName>
        <fullName evidence="2">3'-5' exonuclease</fullName>
    </submittedName>
</protein>
<dbReference type="InterPro" id="IPR012337">
    <property type="entry name" value="RNaseH-like_sf"/>
</dbReference>
<dbReference type="EMBL" id="VUMD01000017">
    <property type="protein sequence ID" value="MSS38005.1"/>
    <property type="molecule type" value="Genomic_DNA"/>
</dbReference>
<sequence>MGNGTYVQKNGLQDFLTALENEMLIIVYDLETTGLSAKDHRIIQVSARLCLASPEGLSELGRQNWYINPGYALPALIVQLTGITDEFLADKPSEADVFLEIMNFFSDLPVMGYCNKRLDDKFMAAMYQRYGAIFQPTASYDVYNVVKKLFTVSEVKDHKLATITEYIGAAKEIEQFHNAEGDTMATVLVANHCVPLCHEALREALPDRIHCKVSAVKRWEHPKNPKVKRIYVETDLTTFFFDVIKRTWHTSQEDDFISQYDMDDVFAQVLQKTGCADGDALAKWKG</sequence>
<dbReference type="Proteomes" id="UP000429958">
    <property type="component" value="Unassembled WGS sequence"/>
</dbReference>
<dbReference type="PANTHER" id="PTHR30231:SF41">
    <property type="entry name" value="DNA POLYMERASE III SUBUNIT EPSILON"/>
    <property type="match status" value="1"/>
</dbReference>
<dbReference type="PANTHER" id="PTHR30231">
    <property type="entry name" value="DNA POLYMERASE III SUBUNIT EPSILON"/>
    <property type="match status" value="1"/>
</dbReference>
<proteinExistence type="predicted"/>
<dbReference type="InterPro" id="IPR013520">
    <property type="entry name" value="Ribonucl_H"/>
</dbReference>
<organism evidence="2 3">
    <name type="scientific">Clostridium porci</name>
    <dbReference type="NCBI Taxonomy" id="2605778"/>
    <lineage>
        <taxon>Bacteria</taxon>
        <taxon>Bacillati</taxon>
        <taxon>Bacillota</taxon>
        <taxon>Clostridia</taxon>
        <taxon>Eubacteriales</taxon>
        <taxon>Clostridiaceae</taxon>
        <taxon>Clostridium</taxon>
    </lineage>
</organism>
<feature type="domain" description="Exonuclease" evidence="1">
    <location>
        <begin position="24"/>
        <end position="199"/>
    </location>
</feature>
<keyword evidence="2" id="KW-0540">Nuclease</keyword>
<dbReference type="GO" id="GO:0003676">
    <property type="term" value="F:nucleic acid binding"/>
    <property type="evidence" value="ECO:0007669"/>
    <property type="project" value="InterPro"/>
</dbReference>
<evidence type="ECO:0000259" key="1">
    <source>
        <dbReference type="SMART" id="SM00479"/>
    </source>
</evidence>
<dbReference type="GO" id="GO:0045004">
    <property type="term" value="P:DNA replication proofreading"/>
    <property type="evidence" value="ECO:0007669"/>
    <property type="project" value="TreeGrafter"/>
</dbReference>
<dbReference type="Pfam" id="PF00929">
    <property type="entry name" value="RNase_T"/>
    <property type="match status" value="1"/>
</dbReference>
<dbReference type="GO" id="GO:0008408">
    <property type="term" value="F:3'-5' exonuclease activity"/>
    <property type="evidence" value="ECO:0007669"/>
    <property type="project" value="TreeGrafter"/>
</dbReference>
<dbReference type="GO" id="GO:0005829">
    <property type="term" value="C:cytosol"/>
    <property type="evidence" value="ECO:0007669"/>
    <property type="project" value="TreeGrafter"/>
</dbReference>
<reference evidence="2 3" key="1">
    <citation type="submission" date="2019-08" db="EMBL/GenBank/DDBJ databases">
        <title>In-depth cultivation of the pig gut microbiome towards novel bacterial diversity and tailored functional studies.</title>
        <authorList>
            <person name="Wylensek D."/>
            <person name="Hitch T.C.A."/>
            <person name="Clavel T."/>
        </authorList>
    </citation>
    <scope>NUCLEOTIDE SEQUENCE [LARGE SCALE GENOMIC DNA]</scope>
    <source>
        <strain evidence="2 3">WCA-389-WT-23D1</strain>
    </source>
</reference>
<name>A0A7X2TDW1_9CLOT</name>
<dbReference type="SMART" id="SM00479">
    <property type="entry name" value="EXOIII"/>
    <property type="match status" value="1"/>
</dbReference>
<dbReference type="SUPFAM" id="SSF53098">
    <property type="entry name" value="Ribonuclease H-like"/>
    <property type="match status" value="1"/>
</dbReference>
<evidence type="ECO:0000313" key="3">
    <source>
        <dbReference type="Proteomes" id="UP000429958"/>
    </source>
</evidence>